<proteinExistence type="predicted"/>
<organism evidence="1">
    <name type="scientific">Anguilla anguilla</name>
    <name type="common">European freshwater eel</name>
    <name type="synonym">Muraena anguilla</name>
    <dbReference type="NCBI Taxonomy" id="7936"/>
    <lineage>
        <taxon>Eukaryota</taxon>
        <taxon>Metazoa</taxon>
        <taxon>Chordata</taxon>
        <taxon>Craniata</taxon>
        <taxon>Vertebrata</taxon>
        <taxon>Euteleostomi</taxon>
        <taxon>Actinopterygii</taxon>
        <taxon>Neopterygii</taxon>
        <taxon>Teleostei</taxon>
        <taxon>Anguilliformes</taxon>
        <taxon>Anguillidae</taxon>
        <taxon>Anguilla</taxon>
    </lineage>
</organism>
<protein>
    <submittedName>
        <fullName evidence="1">Uncharacterized protein</fullName>
    </submittedName>
</protein>
<name>A0A0E9TDF8_ANGAN</name>
<sequence length="26" mass="3147">MTYAYLVVNVKYLKECFHKVLIIPNF</sequence>
<dbReference type="EMBL" id="GBXM01057647">
    <property type="protein sequence ID" value="JAH50930.1"/>
    <property type="molecule type" value="Transcribed_RNA"/>
</dbReference>
<dbReference type="AlphaFoldDB" id="A0A0E9TDF8"/>
<evidence type="ECO:0000313" key="1">
    <source>
        <dbReference type="EMBL" id="JAH50930.1"/>
    </source>
</evidence>
<accession>A0A0E9TDF8</accession>
<reference evidence="1" key="2">
    <citation type="journal article" date="2015" name="Fish Shellfish Immunol.">
        <title>Early steps in the European eel (Anguilla anguilla)-Vibrio vulnificus interaction in the gills: Role of the RtxA13 toxin.</title>
        <authorList>
            <person name="Callol A."/>
            <person name="Pajuelo D."/>
            <person name="Ebbesson L."/>
            <person name="Teles M."/>
            <person name="MacKenzie S."/>
            <person name="Amaro C."/>
        </authorList>
    </citation>
    <scope>NUCLEOTIDE SEQUENCE</scope>
</reference>
<reference evidence="1" key="1">
    <citation type="submission" date="2014-11" db="EMBL/GenBank/DDBJ databases">
        <authorList>
            <person name="Amaro Gonzalez C."/>
        </authorList>
    </citation>
    <scope>NUCLEOTIDE SEQUENCE</scope>
</reference>